<dbReference type="InterPro" id="IPR011053">
    <property type="entry name" value="Single_hybrid_motif"/>
</dbReference>
<dbReference type="GO" id="GO:0009249">
    <property type="term" value="P:protein lipoylation"/>
    <property type="evidence" value="ECO:0007669"/>
    <property type="project" value="TreeGrafter"/>
</dbReference>
<dbReference type="PANTHER" id="PTHR11715">
    <property type="entry name" value="GLYCINE CLEAVAGE SYSTEM H PROTEIN"/>
    <property type="match status" value="1"/>
</dbReference>
<name>A0A3G1KTP1_FORW1</name>
<dbReference type="KEGG" id="fwa:DCMF_14820"/>
<dbReference type="PANTHER" id="PTHR11715:SF3">
    <property type="entry name" value="GLYCINE CLEAVAGE SYSTEM H PROTEIN-RELATED"/>
    <property type="match status" value="1"/>
</dbReference>
<accession>A0A3G1KTP1</accession>
<dbReference type="GO" id="GO:0005829">
    <property type="term" value="C:cytosol"/>
    <property type="evidence" value="ECO:0007669"/>
    <property type="project" value="TreeGrafter"/>
</dbReference>
<dbReference type="Proteomes" id="UP000323521">
    <property type="component" value="Chromosome"/>
</dbReference>
<dbReference type="PROSITE" id="PS50968">
    <property type="entry name" value="BIOTINYL_LIPOYL"/>
    <property type="match status" value="1"/>
</dbReference>
<evidence type="ECO:0000313" key="6">
    <source>
        <dbReference type="Proteomes" id="UP000323521"/>
    </source>
</evidence>
<keyword evidence="6" id="KW-1185">Reference proteome</keyword>
<feature type="domain" description="Lipoyl-binding" evidence="4">
    <location>
        <begin position="27"/>
        <end position="109"/>
    </location>
</feature>
<dbReference type="NCBIfam" id="NF002270">
    <property type="entry name" value="PRK01202.1"/>
    <property type="match status" value="1"/>
</dbReference>
<comment type="similarity">
    <text evidence="1 3">Belongs to the GcvH family.</text>
</comment>
<dbReference type="PROSITE" id="PS00189">
    <property type="entry name" value="LIPOYL"/>
    <property type="match status" value="1"/>
</dbReference>
<dbReference type="OrthoDB" id="9796712at2"/>
<evidence type="ECO:0000256" key="1">
    <source>
        <dbReference type="ARBA" id="ARBA00009249"/>
    </source>
</evidence>
<comment type="subunit">
    <text evidence="3">The glycine cleavage system is composed of four proteins: P, T, L and H.</text>
</comment>
<dbReference type="Gene3D" id="2.40.50.100">
    <property type="match status" value="1"/>
</dbReference>
<dbReference type="AlphaFoldDB" id="A0A3G1KTP1"/>
<dbReference type="RefSeq" id="WP_148135136.1">
    <property type="nucleotide sequence ID" value="NZ_CP017634.1"/>
</dbReference>
<feature type="modified residue" description="N6-lipoyllysine" evidence="3">
    <location>
        <position position="68"/>
    </location>
</feature>
<evidence type="ECO:0000256" key="3">
    <source>
        <dbReference type="HAMAP-Rule" id="MF_00272"/>
    </source>
</evidence>
<dbReference type="EMBL" id="CP017634">
    <property type="protein sequence ID" value="ATW25873.1"/>
    <property type="molecule type" value="Genomic_DNA"/>
</dbReference>
<gene>
    <name evidence="3" type="primary">gcvH</name>
    <name evidence="5" type="ORF">DCMF_14820</name>
</gene>
<evidence type="ECO:0000256" key="2">
    <source>
        <dbReference type="ARBA" id="ARBA00022823"/>
    </source>
</evidence>
<dbReference type="HAMAP" id="MF_00272">
    <property type="entry name" value="GcvH"/>
    <property type="match status" value="1"/>
</dbReference>
<protein>
    <recommendedName>
        <fullName evidence="3">Glycine cleavage system H protein</fullName>
    </recommendedName>
</protein>
<evidence type="ECO:0000259" key="4">
    <source>
        <dbReference type="PROSITE" id="PS50968"/>
    </source>
</evidence>
<dbReference type="CDD" id="cd06848">
    <property type="entry name" value="GCS_H"/>
    <property type="match status" value="1"/>
</dbReference>
<dbReference type="InterPro" id="IPR003016">
    <property type="entry name" value="2-oxoA_DH_lipoyl-BS"/>
</dbReference>
<dbReference type="SUPFAM" id="SSF51230">
    <property type="entry name" value="Single hybrid motif"/>
    <property type="match status" value="1"/>
</dbReference>
<dbReference type="InterPro" id="IPR002930">
    <property type="entry name" value="GCV_H"/>
</dbReference>
<reference evidence="5 6" key="1">
    <citation type="submission" date="2016-10" db="EMBL/GenBank/DDBJ databases">
        <title>Complete Genome Sequence of Peptococcaceae strain DCMF.</title>
        <authorList>
            <person name="Edwards R.J."/>
            <person name="Holland S.I."/>
            <person name="Deshpande N.P."/>
            <person name="Wong Y.K."/>
            <person name="Ertan H."/>
            <person name="Manefield M."/>
            <person name="Russell T.L."/>
            <person name="Lee M.J."/>
        </authorList>
    </citation>
    <scope>NUCLEOTIDE SEQUENCE [LARGE SCALE GENOMIC DNA]</scope>
    <source>
        <strain evidence="5 6">DCMF</strain>
    </source>
</reference>
<evidence type="ECO:0000313" key="5">
    <source>
        <dbReference type="EMBL" id="ATW25873.1"/>
    </source>
</evidence>
<comment type="cofactor">
    <cofactor evidence="3">
        <name>(R)-lipoate</name>
        <dbReference type="ChEBI" id="CHEBI:83088"/>
    </cofactor>
    <text evidence="3">Binds 1 lipoyl cofactor covalently.</text>
</comment>
<dbReference type="InterPro" id="IPR033753">
    <property type="entry name" value="GCV_H/Fam206"/>
</dbReference>
<proteinExistence type="inferred from homology"/>
<sequence length="139" mass="16007">MHIEGYHFPDDLKYDRSHFWEKVEGDQVTLGMTDFAVRLAGEFVFADVVEPGKKVHKDQVFMSVESGKWVGRVMAPVDGEITAYNEDLEFEPERINEDPYGKGWLVKIKVYDPSQLAALMDVGMIEPWLKEEIKRVKGE</sequence>
<dbReference type="InterPro" id="IPR000089">
    <property type="entry name" value="Biotin_lipoyl"/>
</dbReference>
<dbReference type="GO" id="GO:0019464">
    <property type="term" value="P:glycine decarboxylation via glycine cleavage system"/>
    <property type="evidence" value="ECO:0007669"/>
    <property type="project" value="UniProtKB-UniRule"/>
</dbReference>
<comment type="function">
    <text evidence="3">The glycine cleavage system catalyzes the degradation of glycine. The H protein shuttles the methylamine group of glycine from the P protein to the T protein.</text>
</comment>
<dbReference type="Pfam" id="PF01597">
    <property type="entry name" value="GCV_H"/>
    <property type="match status" value="1"/>
</dbReference>
<organism evidence="5 6">
    <name type="scientific">Formimonas warabiya</name>
    <dbReference type="NCBI Taxonomy" id="1761012"/>
    <lineage>
        <taxon>Bacteria</taxon>
        <taxon>Bacillati</taxon>
        <taxon>Bacillota</taxon>
        <taxon>Clostridia</taxon>
        <taxon>Eubacteriales</taxon>
        <taxon>Peptococcaceae</taxon>
        <taxon>Candidatus Formimonas</taxon>
    </lineage>
</organism>
<dbReference type="GO" id="GO:0005960">
    <property type="term" value="C:glycine cleavage complex"/>
    <property type="evidence" value="ECO:0007669"/>
    <property type="project" value="InterPro"/>
</dbReference>
<keyword evidence="2 3" id="KW-0450">Lipoyl</keyword>